<dbReference type="EMBL" id="FPAS01000005">
    <property type="protein sequence ID" value="SFT85079.1"/>
    <property type="molecule type" value="Genomic_DNA"/>
</dbReference>
<accession>A0A1I7BD03</accession>
<sequence>MKTILIALALLSLSSCKLVMLKTVKKAKIFPNYASEKQINKFYDKYASTQTEYITLSDSNLVKKIQEPGWSFDKWELYDQEGFRVNQTNADSITCRANSYTFLKDFSEMEKVQDTSQHLAQDTIIYNHIKQDYKNFDYTLIIYFSSWRGKFSGEILDFEKQFVLNNPELRIQVLKVNMDFREEMKGTWVNKWTITAEEFKK</sequence>
<feature type="chain" id="PRO_5014860887" description="Lipoprotein" evidence="1">
    <location>
        <begin position="18"/>
        <end position="201"/>
    </location>
</feature>
<feature type="signal peptide" evidence="1">
    <location>
        <begin position="1"/>
        <end position="17"/>
    </location>
</feature>
<evidence type="ECO:0000313" key="2">
    <source>
        <dbReference type="EMBL" id="SFT85079.1"/>
    </source>
</evidence>
<keyword evidence="3" id="KW-1185">Reference proteome</keyword>
<dbReference type="Proteomes" id="UP000236454">
    <property type="component" value="Unassembled WGS sequence"/>
</dbReference>
<proteinExistence type="predicted"/>
<dbReference type="AlphaFoldDB" id="A0A1I7BD03"/>
<name>A0A1I7BD03_9FLAO</name>
<dbReference type="RefSeq" id="WP_090251485.1">
    <property type="nucleotide sequence ID" value="NZ_FPAS01000005.1"/>
</dbReference>
<organism evidence="2 3">
    <name type="scientific">Lishizhenia tianjinensis</name>
    <dbReference type="NCBI Taxonomy" id="477690"/>
    <lineage>
        <taxon>Bacteria</taxon>
        <taxon>Pseudomonadati</taxon>
        <taxon>Bacteroidota</taxon>
        <taxon>Flavobacteriia</taxon>
        <taxon>Flavobacteriales</taxon>
        <taxon>Crocinitomicaceae</taxon>
        <taxon>Lishizhenia</taxon>
    </lineage>
</organism>
<evidence type="ECO:0000256" key="1">
    <source>
        <dbReference type="SAM" id="SignalP"/>
    </source>
</evidence>
<keyword evidence="1" id="KW-0732">Signal</keyword>
<dbReference type="PROSITE" id="PS51257">
    <property type="entry name" value="PROKAR_LIPOPROTEIN"/>
    <property type="match status" value="1"/>
</dbReference>
<gene>
    <name evidence="2" type="ORF">SAMN05216474_2692</name>
</gene>
<reference evidence="2 3" key="1">
    <citation type="submission" date="2016-10" db="EMBL/GenBank/DDBJ databases">
        <authorList>
            <person name="de Groot N.N."/>
        </authorList>
    </citation>
    <scope>NUCLEOTIDE SEQUENCE [LARGE SCALE GENOMIC DNA]</scope>
    <source>
        <strain evidence="2 3">CGMCC 1.7005</strain>
    </source>
</reference>
<protein>
    <recommendedName>
        <fullName evidence="4">Lipoprotein</fullName>
    </recommendedName>
</protein>
<evidence type="ECO:0008006" key="4">
    <source>
        <dbReference type="Google" id="ProtNLM"/>
    </source>
</evidence>
<evidence type="ECO:0000313" key="3">
    <source>
        <dbReference type="Proteomes" id="UP000236454"/>
    </source>
</evidence>